<proteinExistence type="predicted"/>
<protein>
    <submittedName>
        <fullName evidence="2">Glycerophosphodiester phosphodiesterase</fullName>
    </submittedName>
</protein>
<dbReference type="InterPro" id="IPR017946">
    <property type="entry name" value="PLC-like_Pdiesterase_TIM-brl"/>
</dbReference>
<evidence type="ECO:0000313" key="2">
    <source>
        <dbReference type="EMBL" id="MFD1889915.1"/>
    </source>
</evidence>
<dbReference type="EMBL" id="JBHUFZ010000016">
    <property type="protein sequence ID" value="MFD1889915.1"/>
    <property type="molecule type" value="Genomic_DNA"/>
</dbReference>
<feature type="domain" description="GP-PDE" evidence="1">
    <location>
        <begin position="2"/>
        <end position="238"/>
    </location>
</feature>
<keyword evidence="3" id="KW-1185">Reference proteome</keyword>
<evidence type="ECO:0000313" key="3">
    <source>
        <dbReference type="Proteomes" id="UP001597326"/>
    </source>
</evidence>
<sequence length="239" mass="26085">MTSIWAHRGASNQAPENTLAAITRAVELGADGVEIDVQRSADGQLVVIHDETVDRTTNGSGRVVQLEWPELSRLDASGGDERFTGERLPLLEQVLELLAPSGLVLNVELKDSVERYPGLDLQVDAAVRAAGMTGRVWLSSFNHVALAATRDAALGHPIGLLHETTLWRPERYAADFGAQALHPHHRTLHEPGLVDRIHEAGLRVHPWTVDAPEDLRAMFSLGVDAVITNHVERALELRG</sequence>
<dbReference type="PANTHER" id="PTHR46211:SF1">
    <property type="entry name" value="GLYCEROPHOSPHODIESTER PHOSPHODIESTERASE, CYTOPLASMIC"/>
    <property type="match status" value="1"/>
</dbReference>
<gene>
    <name evidence="2" type="ORF">ACFSCS_06890</name>
</gene>
<name>A0ABW4RUI9_9ACTN</name>
<dbReference type="Gene3D" id="3.20.20.190">
    <property type="entry name" value="Phosphatidylinositol (PI) phosphodiesterase"/>
    <property type="match status" value="1"/>
</dbReference>
<organism evidence="2 3">
    <name type="scientific">Luteococcus peritonei</name>
    <dbReference type="NCBI Taxonomy" id="88874"/>
    <lineage>
        <taxon>Bacteria</taxon>
        <taxon>Bacillati</taxon>
        <taxon>Actinomycetota</taxon>
        <taxon>Actinomycetes</taxon>
        <taxon>Propionibacteriales</taxon>
        <taxon>Propionibacteriaceae</taxon>
        <taxon>Luteococcus</taxon>
    </lineage>
</organism>
<accession>A0ABW4RUI9</accession>
<dbReference type="SUPFAM" id="SSF51695">
    <property type="entry name" value="PLC-like phosphodiesterases"/>
    <property type="match status" value="1"/>
</dbReference>
<comment type="caution">
    <text evidence="2">The sequence shown here is derived from an EMBL/GenBank/DDBJ whole genome shotgun (WGS) entry which is preliminary data.</text>
</comment>
<dbReference type="InterPro" id="IPR030395">
    <property type="entry name" value="GP_PDE_dom"/>
</dbReference>
<dbReference type="PROSITE" id="PS51704">
    <property type="entry name" value="GP_PDE"/>
    <property type="match status" value="1"/>
</dbReference>
<reference evidence="3" key="1">
    <citation type="journal article" date="2019" name="Int. J. Syst. Evol. Microbiol.">
        <title>The Global Catalogue of Microorganisms (GCM) 10K type strain sequencing project: providing services to taxonomists for standard genome sequencing and annotation.</title>
        <authorList>
            <consortium name="The Broad Institute Genomics Platform"/>
            <consortium name="The Broad Institute Genome Sequencing Center for Infectious Disease"/>
            <person name="Wu L."/>
            <person name="Ma J."/>
        </authorList>
    </citation>
    <scope>NUCLEOTIDE SEQUENCE [LARGE SCALE GENOMIC DNA]</scope>
    <source>
        <strain evidence="3">CAIM 431</strain>
    </source>
</reference>
<evidence type="ECO:0000259" key="1">
    <source>
        <dbReference type="PROSITE" id="PS51704"/>
    </source>
</evidence>
<dbReference type="RefSeq" id="WP_343872840.1">
    <property type="nucleotide sequence ID" value="NZ_BAAAIX010000013.1"/>
</dbReference>
<dbReference type="Pfam" id="PF03009">
    <property type="entry name" value="GDPD"/>
    <property type="match status" value="1"/>
</dbReference>
<dbReference type="Proteomes" id="UP001597326">
    <property type="component" value="Unassembled WGS sequence"/>
</dbReference>
<dbReference type="PANTHER" id="PTHR46211">
    <property type="entry name" value="GLYCEROPHOSPHORYL DIESTER PHOSPHODIESTERASE"/>
    <property type="match status" value="1"/>
</dbReference>